<accession>A0A6V7HBJ5</accession>
<protein>
    <submittedName>
        <fullName evidence="2">Uncharacterized protein</fullName>
    </submittedName>
</protein>
<organism evidence="2 3">
    <name type="scientific">Heterotrigona itama</name>
    <dbReference type="NCBI Taxonomy" id="395501"/>
    <lineage>
        <taxon>Eukaryota</taxon>
        <taxon>Metazoa</taxon>
        <taxon>Ecdysozoa</taxon>
        <taxon>Arthropoda</taxon>
        <taxon>Hexapoda</taxon>
        <taxon>Insecta</taxon>
        <taxon>Pterygota</taxon>
        <taxon>Neoptera</taxon>
        <taxon>Endopterygota</taxon>
        <taxon>Hymenoptera</taxon>
        <taxon>Apocrita</taxon>
        <taxon>Aculeata</taxon>
        <taxon>Apoidea</taxon>
        <taxon>Anthophila</taxon>
        <taxon>Apidae</taxon>
        <taxon>Heterotrigona</taxon>
    </lineage>
</organism>
<gene>
    <name evidence="2" type="ORF">MHI_LOCUS735062</name>
</gene>
<sequence>MVSAWAVTKPGHARRPLTPSGQLRSWRCFLYLSGDPFRSSCAYYAATTPDRLRRGYSKLRQRKPETLGPTSNACMHGARSFGPPRRPETSSFPYRPPIRRKSGVEGDSDIWDASEFPLSKDRTKRQSNVNVNVTVWQQTSLAPPTNPSRKEWTGVGGGAPRTTRPESPGRSGGTSWSYMMMYMVRGNRGGAETDGRAEDPFEAAACGASASALQVLLLPLLAPSETCGRCFEA</sequence>
<reference evidence="2" key="1">
    <citation type="submission" date="2020-07" db="EMBL/GenBank/DDBJ databases">
        <authorList>
            <person name="Nazaruddin N."/>
        </authorList>
    </citation>
    <scope>NUCLEOTIDE SEQUENCE</scope>
</reference>
<keyword evidence="3" id="KW-1185">Reference proteome</keyword>
<dbReference type="EMBL" id="CAJDYZ010010069">
    <property type="protein sequence ID" value="CAD1477542.1"/>
    <property type="molecule type" value="Genomic_DNA"/>
</dbReference>
<dbReference type="Proteomes" id="UP000752696">
    <property type="component" value="Unassembled WGS sequence"/>
</dbReference>
<dbReference type="AlphaFoldDB" id="A0A6V7HBJ5"/>
<name>A0A6V7HBJ5_9HYME</name>
<evidence type="ECO:0000313" key="3">
    <source>
        <dbReference type="Proteomes" id="UP000752696"/>
    </source>
</evidence>
<evidence type="ECO:0000313" key="2">
    <source>
        <dbReference type="EMBL" id="CAD1477542.1"/>
    </source>
</evidence>
<comment type="caution">
    <text evidence="2">The sequence shown here is derived from an EMBL/GenBank/DDBJ whole genome shotgun (WGS) entry which is preliminary data.</text>
</comment>
<dbReference type="OrthoDB" id="10446757at2759"/>
<evidence type="ECO:0000256" key="1">
    <source>
        <dbReference type="SAM" id="MobiDB-lite"/>
    </source>
</evidence>
<feature type="region of interest" description="Disordered" evidence="1">
    <location>
        <begin position="63"/>
        <end position="106"/>
    </location>
</feature>
<feature type="region of interest" description="Disordered" evidence="1">
    <location>
        <begin position="140"/>
        <end position="174"/>
    </location>
</feature>
<proteinExistence type="predicted"/>